<gene>
    <name evidence="1" type="ORF">KX928_14110</name>
</gene>
<proteinExistence type="predicted"/>
<keyword evidence="2" id="KW-1185">Reference proteome</keyword>
<comment type="caution">
    <text evidence="1">The sequence shown here is derived from an EMBL/GenBank/DDBJ whole genome shotgun (WGS) entry which is preliminary data.</text>
</comment>
<evidence type="ECO:0000313" key="1">
    <source>
        <dbReference type="EMBL" id="MBW4708919.1"/>
    </source>
</evidence>
<dbReference type="AlphaFoldDB" id="A0A9X1FWZ3"/>
<dbReference type="RefSeq" id="WP_219503716.1">
    <property type="nucleotide sequence ID" value="NZ_JAHXDN010000003.1"/>
</dbReference>
<dbReference type="EMBL" id="JAHXDN010000003">
    <property type="protein sequence ID" value="MBW4708919.1"/>
    <property type="molecule type" value="Genomic_DNA"/>
</dbReference>
<accession>A0A9X1FWZ3</accession>
<reference evidence="1" key="1">
    <citation type="submission" date="2021-07" db="EMBL/GenBank/DDBJ databases">
        <title>Roseobacter insulae sp. nov., isolated from a tidal flat.</title>
        <authorList>
            <person name="Park S."/>
            <person name="Yoon J.-H."/>
        </authorList>
    </citation>
    <scope>NUCLEOTIDE SEQUENCE</scope>
    <source>
        <strain evidence="1">YSTF-M11</strain>
    </source>
</reference>
<dbReference type="Proteomes" id="UP001138661">
    <property type="component" value="Unassembled WGS sequence"/>
</dbReference>
<name>A0A9X1FWZ3_9RHOB</name>
<protein>
    <submittedName>
        <fullName evidence="1">Uncharacterized protein</fullName>
    </submittedName>
</protein>
<organism evidence="1 2">
    <name type="scientific">Roseobacter insulae</name>
    <dbReference type="NCBI Taxonomy" id="2859783"/>
    <lineage>
        <taxon>Bacteria</taxon>
        <taxon>Pseudomonadati</taxon>
        <taxon>Pseudomonadota</taxon>
        <taxon>Alphaproteobacteria</taxon>
        <taxon>Rhodobacterales</taxon>
        <taxon>Roseobacteraceae</taxon>
        <taxon>Roseobacter</taxon>
    </lineage>
</organism>
<evidence type="ECO:0000313" key="2">
    <source>
        <dbReference type="Proteomes" id="UP001138661"/>
    </source>
</evidence>
<sequence>MSSDPKYLSLLADLATQDPLDLDPLIFDVPQRAPASDFKAPALPPSTALWKTSEDGASHIGLRLTRRLENPSFLAARLAAIAVERQIIPVFLSHIGVSGMQRFGFRVEQMSGTTDAERAACEDQLRRFWNMAMIIDAADIEKLG</sequence>